<reference evidence="4 5" key="1">
    <citation type="journal article" date="2015" name="Stand. Genomic Sci.">
        <title>Genomic Encyclopedia of Bacterial and Archaeal Type Strains, Phase III: the genomes of soil and plant-associated and newly described type strains.</title>
        <authorList>
            <person name="Whitman W.B."/>
            <person name="Woyke T."/>
            <person name="Klenk H.P."/>
            <person name="Zhou Y."/>
            <person name="Lilburn T.G."/>
            <person name="Beck B.J."/>
            <person name="De Vos P."/>
            <person name="Vandamme P."/>
            <person name="Eisen J.A."/>
            <person name="Garrity G."/>
            <person name="Hugenholtz P."/>
            <person name="Kyrpides N.C."/>
        </authorList>
    </citation>
    <scope>NUCLEOTIDE SEQUENCE [LARGE SCALE GENOMIC DNA]</scope>
    <source>
        <strain evidence="4 5">CGMCC 1.10116</strain>
    </source>
</reference>
<evidence type="ECO:0000256" key="1">
    <source>
        <dbReference type="ARBA" id="ARBA00022679"/>
    </source>
</evidence>
<organism evidence="4 5">
    <name type="scientific">Halalkalibacter nanhaiisediminis</name>
    <dbReference type="NCBI Taxonomy" id="688079"/>
    <lineage>
        <taxon>Bacteria</taxon>
        <taxon>Bacillati</taxon>
        <taxon>Bacillota</taxon>
        <taxon>Bacilli</taxon>
        <taxon>Bacillales</taxon>
        <taxon>Bacillaceae</taxon>
        <taxon>Halalkalibacter</taxon>
    </lineage>
</organism>
<keyword evidence="2" id="KW-0749">Sporulation</keyword>
<gene>
    <name evidence="4" type="ORF">IQ10_03184</name>
</gene>
<comment type="caution">
    <text evidence="4">The sequence shown here is derived from an EMBL/GenBank/DDBJ whole genome shotgun (WGS) entry which is preliminary data.</text>
</comment>
<dbReference type="InterPro" id="IPR020916">
    <property type="entry name" value="Gln_gamma-glutamylTfrase_bac"/>
</dbReference>
<dbReference type="Proteomes" id="UP000315711">
    <property type="component" value="Unassembled WGS sequence"/>
</dbReference>
<name>A0A562QBF4_9BACI</name>
<accession>A0A562QBF4</accession>
<proteinExistence type="inferred from homology"/>
<dbReference type="Pfam" id="PF20085">
    <property type="entry name" value="TGL"/>
    <property type="match status" value="1"/>
</dbReference>
<protein>
    <submittedName>
        <fullName evidence="4">Protein-glutamine gamma-glutamyltransferase</fullName>
    </submittedName>
</protein>
<dbReference type="GO" id="GO:0003810">
    <property type="term" value="F:protein-glutamine gamma-glutamyltransferase activity"/>
    <property type="evidence" value="ECO:0007669"/>
    <property type="project" value="InterPro"/>
</dbReference>
<dbReference type="NCBIfam" id="NF002869">
    <property type="entry name" value="PRK03187.1"/>
    <property type="match status" value="1"/>
</dbReference>
<keyword evidence="3" id="KW-0012">Acyltransferase</keyword>
<dbReference type="RefSeq" id="WP_144451404.1">
    <property type="nucleotide sequence ID" value="NZ_VLKZ01000010.1"/>
</dbReference>
<evidence type="ECO:0000313" key="5">
    <source>
        <dbReference type="Proteomes" id="UP000315711"/>
    </source>
</evidence>
<evidence type="ECO:0000256" key="2">
    <source>
        <dbReference type="ARBA" id="ARBA00022969"/>
    </source>
</evidence>
<dbReference type="EMBL" id="VLKZ01000010">
    <property type="protein sequence ID" value="TWI54081.1"/>
    <property type="molecule type" value="Genomic_DNA"/>
</dbReference>
<dbReference type="AlphaFoldDB" id="A0A562QBF4"/>
<evidence type="ECO:0000313" key="4">
    <source>
        <dbReference type="EMBL" id="TWI54081.1"/>
    </source>
</evidence>
<keyword evidence="1 4" id="KW-0808">Transferase</keyword>
<evidence type="ECO:0000256" key="3">
    <source>
        <dbReference type="ARBA" id="ARBA00023315"/>
    </source>
</evidence>
<dbReference type="GO" id="GO:0030435">
    <property type="term" value="P:sporulation resulting in formation of a cellular spore"/>
    <property type="evidence" value="ECO:0007669"/>
    <property type="project" value="UniProtKB-KW"/>
</dbReference>
<keyword evidence="5" id="KW-1185">Reference proteome</keyword>
<dbReference type="HAMAP" id="MF_00727">
    <property type="entry name" value="Tgl"/>
    <property type="match status" value="1"/>
</dbReference>
<dbReference type="OrthoDB" id="1845399at2"/>
<sequence length="266" mass="30702">MISINQTLIEVSQIYLEGLSPQQLNILNLMEKSREVYRYDSMMQLEFELLLREEIIESARLLDKSRAQFASFETSKCNEAYWTVTGEGGFEFKPNVLPQTAIEDIFINGQKYAFECAVAIVIIYYKAVLESIDKRHFNQMFANLYLFSWKFDLDLDLSSHIGTDFLPGDCVYFKNPDHDPRMPEWQGENAIILNGNLYFGHGIGITTSQGMIDVLNTKRQKDSKISAFLLNQITRPNFRYLSQFRITRSRASPLAILKIGSKTYLL</sequence>